<feature type="domain" description="Casein kinase substrate phosphoprotein PP28" evidence="2">
    <location>
        <begin position="121"/>
        <end position="198"/>
    </location>
</feature>
<protein>
    <recommendedName>
        <fullName evidence="2">Casein kinase substrate phosphoprotein PP28 domain-containing protein</fullName>
    </recommendedName>
</protein>
<dbReference type="HOGENOM" id="CLU_084870_0_0_1"/>
<proteinExistence type="predicted"/>
<dbReference type="AlphaFoldDB" id="A0A0E0A1L6"/>
<dbReference type="Gramene" id="OGLUM05G24030.1">
    <property type="protein sequence ID" value="OGLUM05G24030.1"/>
    <property type="gene ID" value="OGLUM05G24030"/>
</dbReference>
<dbReference type="PANTHER" id="PTHR22055">
    <property type="entry name" value="28 KDA HEAT- AND ACID-STABLE PHOSPHOPROTEIN PDGF-ASSOCIATED PROTEIN"/>
    <property type="match status" value="1"/>
</dbReference>
<feature type="compositionally biased region" description="Basic and acidic residues" evidence="1">
    <location>
        <begin position="131"/>
        <end position="209"/>
    </location>
</feature>
<dbReference type="EnsemblPlants" id="OGLUM05G24030.1">
    <property type="protein sequence ID" value="OGLUM05G24030.1"/>
    <property type="gene ID" value="OGLUM05G24030"/>
</dbReference>
<organism evidence="3">
    <name type="scientific">Oryza glumipatula</name>
    <dbReference type="NCBI Taxonomy" id="40148"/>
    <lineage>
        <taxon>Eukaryota</taxon>
        <taxon>Viridiplantae</taxon>
        <taxon>Streptophyta</taxon>
        <taxon>Embryophyta</taxon>
        <taxon>Tracheophyta</taxon>
        <taxon>Spermatophyta</taxon>
        <taxon>Magnoliopsida</taxon>
        <taxon>Liliopsida</taxon>
        <taxon>Poales</taxon>
        <taxon>Poaceae</taxon>
        <taxon>BOP clade</taxon>
        <taxon>Oryzoideae</taxon>
        <taxon>Oryzeae</taxon>
        <taxon>Oryzinae</taxon>
        <taxon>Oryza</taxon>
    </lineage>
</organism>
<dbReference type="STRING" id="40148.A0A0E0A1L6"/>
<accession>A0A0E0A1L6</accession>
<dbReference type="Pfam" id="PF10252">
    <property type="entry name" value="PP28"/>
    <property type="match status" value="1"/>
</dbReference>
<feature type="compositionally biased region" description="Basic residues" evidence="1">
    <location>
        <begin position="12"/>
        <end position="24"/>
    </location>
</feature>
<evidence type="ECO:0000313" key="4">
    <source>
        <dbReference type="Proteomes" id="UP000026961"/>
    </source>
</evidence>
<dbReference type="InterPro" id="IPR019380">
    <property type="entry name" value="Casein_kinase_sb_PP28"/>
</dbReference>
<keyword evidence="4" id="KW-1185">Reference proteome</keyword>
<dbReference type="InterPro" id="IPR039876">
    <property type="entry name" value="HAP28"/>
</dbReference>
<dbReference type="Proteomes" id="UP000026961">
    <property type="component" value="Chromosome 5"/>
</dbReference>
<dbReference type="eggNOG" id="KOG3375">
    <property type="taxonomic scope" value="Eukaryota"/>
</dbReference>
<evidence type="ECO:0000256" key="1">
    <source>
        <dbReference type="SAM" id="MobiDB-lite"/>
    </source>
</evidence>
<sequence>MARPIKGAAARRQSRNPRRGRRRAVAAVGLTSPPTSSMARGKFKGKPTGERSFSSEEQIAAGTSAGRPKTFKKKQSEKEVYDRRQESDEEYDRSQESDEEESDNFQKNKHKGTEGLIEIENPNLVKPKNIKAKDIAIGRTSDLSRREREELEKQKSHERHMKLQEQGKTEQARKDLERLTLIRQQRAEAAKKREEEKAAKDERKAEARK</sequence>
<evidence type="ECO:0000313" key="3">
    <source>
        <dbReference type="EnsemblPlants" id="OGLUM05G24030.1"/>
    </source>
</evidence>
<feature type="compositionally biased region" description="Basic and acidic residues" evidence="1">
    <location>
        <begin position="74"/>
        <end position="96"/>
    </location>
</feature>
<name>A0A0E0A1L6_9ORYZ</name>
<evidence type="ECO:0000259" key="2">
    <source>
        <dbReference type="Pfam" id="PF10252"/>
    </source>
</evidence>
<feature type="region of interest" description="Disordered" evidence="1">
    <location>
        <begin position="1"/>
        <end position="209"/>
    </location>
</feature>
<reference evidence="3" key="1">
    <citation type="submission" date="2015-04" db="UniProtKB">
        <authorList>
            <consortium name="EnsemblPlants"/>
        </authorList>
    </citation>
    <scope>IDENTIFICATION</scope>
</reference>
<reference evidence="3" key="2">
    <citation type="submission" date="2018-05" db="EMBL/GenBank/DDBJ databases">
        <title>OgluRS3 (Oryza glumaepatula Reference Sequence Version 3).</title>
        <authorList>
            <person name="Zhang J."/>
            <person name="Kudrna D."/>
            <person name="Lee S."/>
            <person name="Talag J."/>
            <person name="Welchert J."/>
            <person name="Wing R.A."/>
        </authorList>
    </citation>
    <scope>NUCLEOTIDE SEQUENCE [LARGE SCALE GENOMIC DNA]</scope>
</reference>